<evidence type="ECO:0000313" key="2">
    <source>
        <dbReference type="Proteomes" id="UP001341840"/>
    </source>
</evidence>
<dbReference type="EMBL" id="JASCZI010212260">
    <property type="protein sequence ID" value="MED6198906.1"/>
    <property type="molecule type" value="Genomic_DNA"/>
</dbReference>
<keyword evidence="2" id="KW-1185">Reference proteome</keyword>
<reference evidence="1 2" key="1">
    <citation type="journal article" date="2023" name="Plants (Basel)">
        <title>Bridging the Gap: Combining Genomics and Transcriptomics Approaches to Understand Stylosanthes scabra, an Orphan Legume from the Brazilian Caatinga.</title>
        <authorList>
            <person name="Ferreira-Neto J.R.C."/>
            <person name="da Silva M.D."/>
            <person name="Binneck E."/>
            <person name="de Melo N.F."/>
            <person name="da Silva R.H."/>
            <person name="de Melo A.L.T.M."/>
            <person name="Pandolfi V."/>
            <person name="Bustamante F.O."/>
            <person name="Brasileiro-Vidal A.C."/>
            <person name="Benko-Iseppon A.M."/>
        </authorList>
    </citation>
    <scope>NUCLEOTIDE SEQUENCE [LARGE SCALE GENOMIC DNA]</scope>
    <source>
        <tissue evidence="1">Leaves</tissue>
    </source>
</reference>
<accession>A0ABU6XM40</accession>
<proteinExistence type="predicted"/>
<comment type="caution">
    <text evidence="1">The sequence shown here is derived from an EMBL/GenBank/DDBJ whole genome shotgun (WGS) entry which is preliminary data.</text>
</comment>
<organism evidence="1 2">
    <name type="scientific">Stylosanthes scabra</name>
    <dbReference type="NCBI Taxonomy" id="79078"/>
    <lineage>
        <taxon>Eukaryota</taxon>
        <taxon>Viridiplantae</taxon>
        <taxon>Streptophyta</taxon>
        <taxon>Embryophyta</taxon>
        <taxon>Tracheophyta</taxon>
        <taxon>Spermatophyta</taxon>
        <taxon>Magnoliopsida</taxon>
        <taxon>eudicotyledons</taxon>
        <taxon>Gunneridae</taxon>
        <taxon>Pentapetalae</taxon>
        <taxon>rosids</taxon>
        <taxon>fabids</taxon>
        <taxon>Fabales</taxon>
        <taxon>Fabaceae</taxon>
        <taxon>Papilionoideae</taxon>
        <taxon>50 kb inversion clade</taxon>
        <taxon>dalbergioids sensu lato</taxon>
        <taxon>Dalbergieae</taxon>
        <taxon>Pterocarpus clade</taxon>
        <taxon>Stylosanthes</taxon>
    </lineage>
</organism>
<protein>
    <submittedName>
        <fullName evidence="1">Uncharacterized protein</fullName>
    </submittedName>
</protein>
<dbReference type="Proteomes" id="UP001341840">
    <property type="component" value="Unassembled WGS sequence"/>
</dbReference>
<sequence>MAKKKSCPNICNPRVLSAAERDLYGWVDMEVFTQSSVITSEVLPELSREMRLTKDVAFERDYVLEAASLSDQLLFQAAKDRTHFLWVYIELFTRLGVRLPFTDFQREVMMRCRVAASQLHLNGLGFLRTFERVMYDHH</sequence>
<gene>
    <name evidence="1" type="ORF">PIB30_070991</name>
</gene>
<evidence type="ECO:0000313" key="1">
    <source>
        <dbReference type="EMBL" id="MED6198906.1"/>
    </source>
</evidence>
<name>A0ABU6XM40_9FABA</name>